<comment type="caution">
    <text evidence="2">The sequence shown here is derived from an EMBL/GenBank/DDBJ whole genome shotgun (WGS) entry which is preliminary data.</text>
</comment>
<organism evidence="2 3">
    <name type="scientific">Miscanthus lutarioriparius</name>
    <dbReference type="NCBI Taxonomy" id="422564"/>
    <lineage>
        <taxon>Eukaryota</taxon>
        <taxon>Viridiplantae</taxon>
        <taxon>Streptophyta</taxon>
        <taxon>Embryophyta</taxon>
        <taxon>Tracheophyta</taxon>
        <taxon>Spermatophyta</taxon>
        <taxon>Magnoliopsida</taxon>
        <taxon>Liliopsida</taxon>
        <taxon>Poales</taxon>
        <taxon>Poaceae</taxon>
        <taxon>PACMAD clade</taxon>
        <taxon>Panicoideae</taxon>
        <taxon>Andropogonodae</taxon>
        <taxon>Andropogoneae</taxon>
        <taxon>Saccharinae</taxon>
        <taxon>Miscanthus</taxon>
    </lineage>
</organism>
<evidence type="ECO:0008006" key="4">
    <source>
        <dbReference type="Google" id="ProtNLM"/>
    </source>
</evidence>
<accession>A0A811SA94</accession>
<gene>
    <name evidence="2" type="ORF">NCGR_LOCUS62034</name>
</gene>
<dbReference type="SUPFAM" id="SSF56219">
    <property type="entry name" value="DNase I-like"/>
    <property type="match status" value="1"/>
</dbReference>
<dbReference type="OrthoDB" id="689641at2759"/>
<name>A0A811SA94_9POAL</name>
<dbReference type="Proteomes" id="UP000604825">
    <property type="component" value="Unassembled WGS sequence"/>
</dbReference>
<keyword evidence="3" id="KW-1185">Reference proteome</keyword>
<proteinExistence type="predicted"/>
<evidence type="ECO:0000256" key="1">
    <source>
        <dbReference type="SAM" id="MobiDB-lite"/>
    </source>
</evidence>
<protein>
    <recommendedName>
        <fullName evidence="4">Endonuclease/exonuclease/phosphatase domain-containing protein</fullName>
    </recommendedName>
</protein>
<dbReference type="PANTHER" id="PTHR34303">
    <property type="entry name" value="OS01G0890400 PROTEIN-RELATED"/>
    <property type="match status" value="1"/>
</dbReference>
<dbReference type="EMBL" id="CAJGYO010000018">
    <property type="protein sequence ID" value="CAD6337936.1"/>
    <property type="molecule type" value="Genomic_DNA"/>
</dbReference>
<dbReference type="PANTHER" id="PTHR34303:SF3">
    <property type="entry name" value="CCHC-TYPE DOMAIN-CONTAINING PROTEIN"/>
    <property type="match status" value="1"/>
</dbReference>
<dbReference type="AlphaFoldDB" id="A0A811SA94"/>
<dbReference type="InterPro" id="IPR036691">
    <property type="entry name" value="Endo/exonu/phosph_ase_sf"/>
</dbReference>
<sequence length="434" mass="47000">MAVIAPVHADAGFQENHHARAFNDNVLQTTSEVDSDGSPAQASSLPSSPSEGLDLGLLWMPPGNLEFASQHGMVVKIESNCLEDDDSSVRIVIERACPVRIPGDLWVANAGGLAATFQIDVLHTWRREDQLDGNGRLCPFFPNNRGNGGGGVPPRHRVVTLPTALRALRAILSRASARRDLLLGTFLALLVVWRASSRLAARNPNGFVNMTTKAVNQKALRETLAPCSAELKLPLSARRILKKKNPLKALDLPRLAKATGLDCTSRRAVANIRGHGQSDRCVVVKDNIVKTHSQLDAFRRLSLLPLTIVVFAPSSPNLDASHDSSAVGSRGGLLTAWCFDFFSLARRESSAFIIMVVLQSTTSDLHFAVTNVYGPADHTLTDQFLSDLNDVATTSTDPWFLIGDFNLTRAPSNKNTPSFNACLASRFNQAIDAL</sequence>
<evidence type="ECO:0000313" key="2">
    <source>
        <dbReference type="EMBL" id="CAD6337936.1"/>
    </source>
</evidence>
<reference evidence="2" key="1">
    <citation type="submission" date="2020-10" db="EMBL/GenBank/DDBJ databases">
        <authorList>
            <person name="Han B."/>
            <person name="Lu T."/>
            <person name="Zhao Q."/>
            <person name="Huang X."/>
            <person name="Zhao Y."/>
        </authorList>
    </citation>
    <scope>NUCLEOTIDE SEQUENCE</scope>
</reference>
<feature type="compositionally biased region" description="Low complexity" evidence="1">
    <location>
        <begin position="37"/>
        <end position="49"/>
    </location>
</feature>
<feature type="region of interest" description="Disordered" evidence="1">
    <location>
        <begin position="30"/>
        <end position="49"/>
    </location>
</feature>
<dbReference type="Gene3D" id="3.60.10.10">
    <property type="entry name" value="Endonuclease/exonuclease/phosphatase"/>
    <property type="match status" value="1"/>
</dbReference>
<evidence type="ECO:0000313" key="3">
    <source>
        <dbReference type="Proteomes" id="UP000604825"/>
    </source>
</evidence>